<dbReference type="Proteomes" id="UP000078540">
    <property type="component" value="Unassembled WGS sequence"/>
</dbReference>
<keyword evidence="2" id="KW-1185">Reference proteome</keyword>
<name>A0A195BAE2_9HYME</name>
<reference evidence="1 2" key="1">
    <citation type="submission" date="2015-09" db="EMBL/GenBank/DDBJ databases">
        <title>Atta colombica WGS genome.</title>
        <authorList>
            <person name="Nygaard S."/>
            <person name="Hu H."/>
            <person name="Boomsma J."/>
            <person name="Zhang G."/>
        </authorList>
    </citation>
    <scope>NUCLEOTIDE SEQUENCE [LARGE SCALE GENOMIC DNA]</scope>
    <source>
        <strain evidence="1">Treedump-2</strain>
        <tissue evidence="1">Whole body</tissue>
    </source>
</reference>
<sequence length="63" mass="6979">MSSFVLSSAVMSFTSEISKGRLLSSWAYKSNLHLEVAELFVSSSFSFSSLCHLHFPPQSTIHP</sequence>
<proteinExistence type="predicted"/>
<organism evidence="1 2">
    <name type="scientific">Atta colombica</name>
    <dbReference type="NCBI Taxonomy" id="520822"/>
    <lineage>
        <taxon>Eukaryota</taxon>
        <taxon>Metazoa</taxon>
        <taxon>Ecdysozoa</taxon>
        <taxon>Arthropoda</taxon>
        <taxon>Hexapoda</taxon>
        <taxon>Insecta</taxon>
        <taxon>Pterygota</taxon>
        <taxon>Neoptera</taxon>
        <taxon>Endopterygota</taxon>
        <taxon>Hymenoptera</taxon>
        <taxon>Apocrita</taxon>
        <taxon>Aculeata</taxon>
        <taxon>Formicoidea</taxon>
        <taxon>Formicidae</taxon>
        <taxon>Myrmicinae</taxon>
        <taxon>Atta</taxon>
    </lineage>
</organism>
<evidence type="ECO:0000313" key="1">
    <source>
        <dbReference type="EMBL" id="KYM81513.1"/>
    </source>
</evidence>
<gene>
    <name evidence="1" type="ORF">ALC53_07899</name>
</gene>
<evidence type="ECO:0000313" key="2">
    <source>
        <dbReference type="Proteomes" id="UP000078540"/>
    </source>
</evidence>
<dbReference type="AlphaFoldDB" id="A0A195BAE2"/>
<dbReference type="EMBL" id="KQ976532">
    <property type="protein sequence ID" value="KYM81513.1"/>
    <property type="molecule type" value="Genomic_DNA"/>
</dbReference>
<protein>
    <submittedName>
        <fullName evidence="1">Uncharacterized protein</fullName>
    </submittedName>
</protein>
<accession>A0A195BAE2</accession>